<keyword evidence="3" id="KW-0804">Transcription</keyword>
<dbReference type="PROSITE" id="PS50949">
    <property type="entry name" value="HTH_GNTR"/>
    <property type="match status" value="1"/>
</dbReference>
<evidence type="ECO:0000256" key="1">
    <source>
        <dbReference type="ARBA" id="ARBA00023015"/>
    </source>
</evidence>
<keyword evidence="1" id="KW-0805">Transcription regulation</keyword>
<evidence type="ECO:0000256" key="3">
    <source>
        <dbReference type="ARBA" id="ARBA00023163"/>
    </source>
</evidence>
<dbReference type="Gene3D" id="1.10.10.10">
    <property type="entry name" value="Winged helix-like DNA-binding domain superfamily/Winged helix DNA-binding domain"/>
    <property type="match status" value="1"/>
</dbReference>
<dbReference type="EMBL" id="JACHDD010000025">
    <property type="protein sequence ID" value="MBB5429401.1"/>
    <property type="molecule type" value="Genomic_DNA"/>
</dbReference>
<dbReference type="InterPro" id="IPR028978">
    <property type="entry name" value="Chorismate_lyase_/UTRA_dom_sf"/>
</dbReference>
<dbReference type="PANTHER" id="PTHR44846">
    <property type="entry name" value="MANNOSYL-D-GLYCERATE TRANSPORT/METABOLISM SYSTEM REPRESSOR MNGR-RELATED"/>
    <property type="match status" value="1"/>
</dbReference>
<evidence type="ECO:0000313" key="5">
    <source>
        <dbReference type="EMBL" id="MBB5429401.1"/>
    </source>
</evidence>
<evidence type="ECO:0000259" key="4">
    <source>
        <dbReference type="PROSITE" id="PS50949"/>
    </source>
</evidence>
<sequence length="230" mass="25441">MYENVRDEILRRIRNGTYARELPIPSAAALSAEFGVSPITIRRAIRDLQAAGALAAIPGKGTYVKAPQRILRQLDLRMSSLHSADIRLISVTREKICDPSMAAIQPPDQVMLCVRKVIFDGDIPFLYDASYLSSHVEDDILEEFGKNFIVDALRSRGIQIVNTRIVAEAAPASAPVGEIFSVPIGYPMLRRVYKMTTSDPGVTIYGVVQAPFDRLACYVNFPAQGMEIKQ</sequence>
<evidence type="ECO:0000256" key="2">
    <source>
        <dbReference type="ARBA" id="ARBA00023125"/>
    </source>
</evidence>
<dbReference type="Gene3D" id="3.40.1410.10">
    <property type="entry name" value="Chorismate lyase-like"/>
    <property type="match status" value="1"/>
</dbReference>
<comment type="caution">
    <text evidence="5">The sequence shown here is derived from an EMBL/GenBank/DDBJ whole genome shotgun (WGS) entry which is preliminary data.</text>
</comment>
<dbReference type="GO" id="GO:0003677">
    <property type="term" value="F:DNA binding"/>
    <property type="evidence" value="ECO:0007669"/>
    <property type="project" value="UniProtKB-KW"/>
</dbReference>
<evidence type="ECO:0000313" key="6">
    <source>
        <dbReference type="Proteomes" id="UP000592780"/>
    </source>
</evidence>
<dbReference type="SUPFAM" id="SSF46785">
    <property type="entry name" value="Winged helix' DNA-binding domain"/>
    <property type="match status" value="1"/>
</dbReference>
<dbReference type="GO" id="GO:0045892">
    <property type="term" value="P:negative regulation of DNA-templated transcription"/>
    <property type="evidence" value="ECO:0007669"/>
    <property type="project" value="TreeGrafter"/>
</dbReference>
<dbReference type="InterPro" id="IPR036388">
    <property type="entry name" value="WH-like_DNA-bd_sf"/>
</dbReference>
<protein>
    <submittedName>
        <fullName evidence="5">DNA-binding GntR family transcriptional regulator</fullName>
    </submittedName>
</protein>
<dbReference type="Pfam" id="PF00392">
    <property type="entry name" value="GntR"/>
    <property type="match status" value="1"/>
</dbReference>
<reference evidence="5 6" key="1">
    <citation type="submission" date="2020-08" db="EMBL/GenBank/DDBJ databases">
        <title>Genomic Encyclopedia of Type Strains, Phase IV (KMG-V): Genome sequencing to study the core and pangenomes of soil and plant-associated prokaryotes.</title>
        <authorList>
            <person name="Whitman W."/>
        </authorList>
    </citation>
    <scope>NUCLEOTIDE SEQUENCE [LARGE SCALE GENOMIC DNA]</scope>
    <source>
        <strain evidence="5 6">JPY158</strain>
    </source>
</reference>
<dbReference type="InterPro" id="IPR050679">
    <property type="entry name" value="Bact_HTH_transcr_reg"/>
</dbReference>
<gene>
    <name evidence="5" type="ORF">HDG40_007598</name>
</gene>
<dbReference type="InterPro" id="IPR000524">
    <property type="entry name" value="Tscrpt_reg_HTH_GntR"/>
</dbReference>
<keyword evidence="6" id="KW-1185">Reference proteome</keyword>
<dbReference type="InterPro" id="IPR036390">
    <property type="entry name" value="WH_DNA-bd_sf"/>
</dbReference>
<dbReference type="SMART" id="SM00345">
    <property type="entry name" value="HTH_GNTR"/>
    <property type="match status" value="1"/>
</dbReference>
<keyword evidence="2 5" id="KW-0238">DNA-binding</keyword>
<dbReference type="Proteomes" id="UP000592780">
    <property type="component" value="Unassembled WGS sequence"/>
</dbReference>
<dbReference type="CDD" id="cd07377">
    <property type="entry name" value="WHTH_GntR"/>
    <property type="match status" value="1"/>
</dbReference>
<feature type="domain" description="HTH gntR-type" evidence="4">
    <location>
        <begin position="1"/>
        <end position="67"/>
    </location>
</feature>
<dbReference type="GO" id="GO:0003700">
    <property type="term" value="F:DNA-binding transcription factor activity"/>
    <property type="evidence" value="ECO:0007669"/>
    <property type="project" value="InterPro"/>
</dbReference>
<accession>A0A7W8Q0G5</accession>
<proteinExistence type="predicted"/>
<dbReference type="AlphaFoldDB" id="A0A7W8Q0G5"/>
<name>A0A7W8Q0G5_PARAM</name>
<organism evidence="5 6">
    <name type="scientific">Paraburkholderia atlantica</name>
    <dbReference type="NCBI Taxonomy" id="2654982"/>
    <lineage>
        <taxon>Bacteria</taxon>
        <taxon>Pseudomonadati</taxon>
        <taxon>Pseudomonadota</taxon>
        <taxon>Betaproteobacteria</taxon>
        <taxon>Burkholderiales</taxon>
        <taxon>Burkholderiaceae</taxon>
        <taxon>Paraburkholderia</taxon>
    </lineage>
</organism>
<dbReference type="SUPFAM" id="SSF64288">
    <property type="entry name" value="Chorismate lyase-like"/>
    <property type="match status" value="1"/>
</dbReference>
<dbReference type="PANTHER" id="PTHR44846:SF1">
    <property type="entry name" value="MANNOSYL-D-GLYCERATE TRANSPORT_METABOLISM SYSTEM REPRESSOR MNGR-RELATED"/>
    <property type="match status" value="1"/>
</dbReference>
<dbReference type="RefSeq" id="WP_227749423.1">
    <property type="nucleotide sequence ID" value="NZ_JACHDD010000025.1"/>
</dbReference>